<protein>
    <submittedName>
        <fullName evidence="2">Uncharacterized protein</fullName>
    </submittedName>
</protein>
<comment type="caution">
    <text evidence="2">The sequence shown here is derived from an EMBL/GenBank/DDBJ whole genome shotgun (WGS) entry which is preliminary data.</text>
</comment>
<name>A0ABV0TMA4_9TELE</name>
<evidence type="ECO:0000313" key="3">
    <source>
        <dbReference type="Proteomes" id="UP001482620"/>
    </source>
</evidence>
<feature type="region of interest" description="Disordered" evidence="1">
    <location>
        <begin position="1"/>
        <end position="36"/>
    </location>
</feature>
<keyword evidence="3" id="KW-1185">Reference proteome</keyword>
<proteinExistence type="predicted"/>
<dbReference type="EMBL" id="JAHRIQ010038486">
    <property type="protein sequence ID" value="MEQ2234047.1"/>
    <property type="molecule type" value="Genomic_DNA"/>
</dbReference>
<evidence type="ECO:0000313" key="2">
    <source>
        <dbReference type="EMBL" id="MEQ2234047.1"/>
    </source>
</evidence>
<organism evidence="2 3">
    <name type="scientific">Ilyodon furcidens</name>
    <name type="common">goldbreast splitfin</name>
    <dbReference type="NCBI Taxonomy" id="33524"/>
    <lineage>
        <taxon>Eukaryota</taxon>
        <taxon>Metazoa</taxon>
        <taxon>Chordata</taxon>
        <taxon>Craniata</taxon>
        <taxon>Vertebrata</taxon>
        <taxon>Euteleostomi</taxon>
        <taxon>Actinopterygii</taxon>
        <taxon>Neopterygii</taxon>
        <taxon>Teleostei</taxon>
        <taxon>Neoteleostei</taxon>
        <taxon>Acanthomorphata</taxon>
        <taxon>Ovalentaria</taxon>
        <taxon>Atherinomorphae</taxon>
        <taxon>Cyprinodontiformes</taxon>
        <taxon>Goodeidae</taxon>
        <taxon>Ilyodon</taxon>
    </lineage>
</organism>
<dbReference type="Proteomes" id="UP001482620">
    <property type="component" value="Unassembled WGS sequence"/>
</dbReference>
<accession>A0ABV0TMA4</accession>
<sequence>MTERTRSQISSIPDASWTPPSEGVPGTSHKEEAQRTAQDMLEELCLSAGLGMPWDSPGRAGGSVCGEGRLYYKILFCRTEDKTVFFDCKMC</sequence>
<evidence type="ECO:0000256" key="1">
    <source>
        <dbReference type="SAM" id="MobiDB-lite"/>
    </source>
</evidence>
<reference evidence="2 3" key="1">
    <citation type="submission" date="2021-06" db="EMBL/GenBank/DDBJ databases">
        <authorList>
            <person name="Palmer J.M."/>
        </authorList>
    </citation>
    <scope>NUCLEOTIDE SEQUENCE [LARGE SCALE GENOMIC DNA]</scope>
    <source>
        <strain evidence="3">if_2019</strain>
        <tissue evidence="2">Muscle</tissue>
    </source>
</reference>
<gene>
    <name evidence="2" type="ORF">ILYODFUR_027883</name>
</gene>